<dbReference type="Proteomes" id="UP001059934">
    <property type="component" value="Chromosome"/>
</dbReference>
<gene>
    <name evidence="7" type="ORF">NYF23_03415</name>
</gene>
<keyword evidence="4" id="KW-0564">Palmitate</keyword>
<organism evidence="7 8">
    <name type="scientific">SAR92 clade bacterium H455</name>
    <dbReference type="NCBI Taxonomy" id="2974818"/>
    <lineage>
        <taxon>Bacteria</taxon>
        <taxon>Pseudomonadati</taxon>
        <taxon>Pseudomonadota</taxon>
        <taxon>Gammaproteobacteria</taxon>
        <taxon>Cellvibrionales</taxon>
        <taxon>Porticoccaceae</taxon>
        <taxon>SAR92 clade</taxon>
    </lineage>
</organism>
<evidence type="ECO:0000256" key="3">
    <source>
        <dbReference type="ARBA" id="ARBA00023136"/>
    </source>
</evidence>
<accession>A0ABY5TTM5</accession>
<name>A0ABY5TTM5_9GAMM</name>
<proteinExistence type="predicted"/>
<keyword evidence="5" id="KW-0998">Cell outer membrane</keyword>
<dbReference type="EMBL" id="CP103416">
    <property type="protein sequence ID" value="UVW35668.1"/>
    <property type="molecule type" value="Genomic_DNA"/>
</dbReference>
<evidence type="ECO:0000256" key="5">
    <source>
        <dbReference type="ARBA" id="ARBA00023237"/>
    </source>
</evidence>
<reference evidence="7" key="1">
    <citation type="submission" date="2022-08" db="EMBL/GenBank/DDBJ databases">
        <title>Catabolic pathway analysis in culturable SAR92 clade bacteria reveals their overlooked roles in DMSP degradation in coastal seas.</title>
        <authorList>
            <person name="He X."/>
            <person name="Zhang X."/>
            <person name="Zhang Y."/>
        </authorList>
    </citation>
    <scope>NUCLEOTIDE SEQUENCE</scope>
    <source>
        <strain evidence="7">H455</strain>
    </source>
</reference>
<dbReference type="NCBIfam" id="NF047847">
    <property type="entry name" value="SS_mature_LptM"/>
    <property type="match status" value="1"/>
</dbReference>
<keyword evidence="2" id="KW-0732">Signal</keyword>
<evidence type="ECO:0000256" key="1">
    <source>
        <dbReference type="ARBA" id="ARBA00004459"/>
    </source>
</evidence>
<dbReference type="InterPro" id="IPR032831">
    <property type="entry name" value="LptM_cons"/>
</dbReference>
<evidence type="ECO:0000313" key="8">
    <source>
        <dbReference type="Proteomes" id="UP001059934"/>
    </source>
</evidence>
<keyword evidence="3" id="KW-0472">Membrane</keyword>
<keyword evidence="6 7" id="KW-0449">Lipoprotein</keyword>
<evidence type="ECO:0000256" key="4">
    <source>
        <dbReference type="ARBA" id="ARBA00023139"/>
    </source>
</evidence>
<evidence type="ECO:0000256" key="2">
    <source>
        <dbReference type="ARBA" id="ARBA00022729"/>
    </source>
</evidence>
<sequence length="72" mass="8003">MYRYLLAHLFSNLTRINRDTAQRSAGVFFVAIIISGCGNKGDLYLPEDIATTYQVSSSSIQSDQTLANQNKD</sequence>
<protein>
    <submittedName>
        <fullName evidence="7">Lipoprotein</fullName>
    </submittedName>
</protein>
<evidence type="ECO:0000313" key="7">
    <source>
        <dbReference type="EMBL" id="UVW35668.1"/>
    </source>
</evidence>
<keyword evidence="8" id="KW-1185">Reference proteome</keyword>
<evidence type="ECO:0000256" key="6">
    <source>
        <dbReference type="ARBA" id="ARBA00023288"/>
    </source>
</evidence>
<comment type="subcellular location">
    <subcellularLocation>
        <location evidence="1">Cell outer membrane</location>
        <topology evidence="1">Lipid-anchor</topology>
    </subcellularLocation>
</comment>